<dbReference type="RefSeq" id="WP_229827228.1">
    <property type="nucleotide sequence ID" value="NZ_BMYT01000003.1"/>
</dbReference>
<protein>
    <recommendedName>
        <fullName evidence="4">DUF1007 family protein</fullName>
    </recommendedName>
</protein>
<feature type="chain" id="PRO_5046337856" description="DUF1007 family protein" evidence="1">
    <location>
        <begin position="34"/>
        <end position="173"/>
    </location>
</feature>
<organism evidence="2 3">
    <name type="scientific">Undibacterium macrobrachii</name>
    <dbReference type="NCBI Taxonomy" id="1119058"/>
    <lineage>
        <taxon>Bacteria</taxon>
        <taxon>Pseudomonadati</taxon>
        <taxon>Pseudomonadota</taxon>
        <taxon>Betaproteobacteria</taxon>
        <taxon>Burkholderiales</taxon>
        <taxon>Oxalobacteraceae</taxon>
        <taxon>Undibacterium</taxon>
    </lineage>
</organism>
<evidence type="ECO:0008006" key="4">
    <source>
        <dbReference type="Google" id="ProtNLM"/>
    </source>
</evidence>
<proteinExistence type="predicted"/>
<keyword evidence="3" id="KW-1185">Reference proteome</keyword>
<sequence>MLRRIQVFKFVFLTLVASTLVLASLGLSPLAHAHRFHAGITDISMNPNTGNTEIVHTFMAHDVEALLENLYQRQFDLSDPEDIAVFKKYFEKQFAMADTAGILPLKWVGLKVDPNSVIVFQELEQRALPAQVSIRQAVLTDFLIDQVNTLNITQNGVTQTHTFTRSKREQQLP</sequence>
<feature type="signal peptide" evidence="1">
    <location>
        <begin position="1"/>
        <end position="33"/>
    </location>
</feature>
<dbReference type="EMBL" id="BMYT01000003">
    <property type="protein sequence ID" value="GGX14888.1"/>
    <property type="molecule type" value="Genomic_DNA"/>
</dbReference>
<name>A0ABQ2XGI7_9BURK</name>
<accession>A0ABQ2XGI7</accession>
<evidence type="ECO:0000313" key="2">
    <source>
        <dbReference type="EMBL" id="GGX14888.1"/>
    </source>
</evidence>
<reference evidence="3" key="1">
    <citation type="journal article" date="2019" name="Int. J. Syst. Evol. Microbiol.">
        <title>The Global Catalogue of Microorganisms (GCM) 10K type strain sequencing project: providing services to taxonomists for standard genome sequencing and annotation.</title>
        <authorList>
            <consortium name="The Broad Institute Genomics Platform"/>
            <consortium name="The Broad Institute Genome Sequencing Center for Infectious Disease"/>
            <person name="Wu L."/>
            <person name="Ma J."/>
        </authorList>
    </citation>
    <scope>NUCLEOTIDE SEQUENCE [LARGE SCALE GENOMIC DNA]</scope>
    <source>
        <strain evidence="3">KCTC 23916</strain>
    </source>
</reference>
<dbReference type="Pfam" id="PF20420">
    <property type="entry name" value="DUF6702"/>
    <property type="match status" value="1"/>
</dbReference>
<comment type="caution">
    <text evidence="2">The sequence shown here is derived from an EMBL/GenBank/DDBJ whole genome shotgun (WGS) entry which is preliminary data.</text>
</comment>
<dbReference type="Proteomes" id="UP000620127">
    <property type="component" value="Unassembled WGS sequence"/>
</dbReference>
<keyword evidence="1" id="KW-0732">Signal</keyword>
<dbReference type="InterPro" id="IPR046525">
    <property type="entry name" value="DUF6702"/>
</dbReference>
<evidence type="ECO:0000256" key="1">
    <source>
        <dbReference type="SAM" id="SignalP"/>
    </source>
</evidence>
<gene>
    <name evidence="2" type="ORF">GCM10011282_21520</name>
</gene>
<evidence type="ECO:0000313" key="3">
    <source>
        <dbReference type="Proteomes" id="UP000620127"/>
    </source>
</evidence>